<dbReference type="OrthoDB" id="9758052at2"/>
<dbReference type="Pfam" id="PF21075">
    <property type="entry name" value="GDH_ACT1"/>
    <property type="match status" value="1"/>
</dbReference>
<keyword evidence="8" id="KW-1185">Reference proteome</keyword>
<dbReference type="InterPro" id="IPR049059">
    <property type="entry name" value="NAD_Glu_DH_HM1"/>
</dbReference>
<dbReference type="SUPFAM" id="SSF51735">
    <property type="entry name" value="NAD(P)-binding Rossmann-fold domains"/>
    <property type="match status" value="1"/>
</dbReference>
<dbReference type="InterPro" id="IPR049064">
    <property type="entry name" value="NAD_Glu_DH_ACT3"/>
</dbReference>
<keyword evidence="1" id="KW-0560">Oxidoreductase</keyword>
<evidence type="ECO:0000259" key="6">
    <source>
        <dbReference type="Pfam" id="PF21077"/>
    </source>
</evidence>
<dbReference type="GO" id="GO:0004352">
    <property type="term" value="F:glutamate dehydrogenase (NAD+) activity"/>
    <property type="evidence" value="ECO:0007669"/>
    <property type="project" value="InterPro"/>
</dbReference>
<dbReference type="InterPro" id="IPR049058">
    <property type="entry name" value="NAD_Glu_DH_HM2"/>
</dbReference>
<dbReference type="Proteomes" id="UP000251075">
    <property type="component" value="Unassembled WGS sequence"/>
</dbReference>
<evidence type="ECO:0000259" key="3">
    <source>
        <dbReference type="Pfam" id="PF21074"/>
    </source>
</evidence>
<dbReference type="RefSeq" id="WP_112142214.1">
    <property type="nucleotide sequence ID" value="NZ_PGTO01000001.1"/>
</dbReference>
<dbReference type="Pfam" id="PF21076">
    <property type="entry name" value="GDH_ACT2"/>
    <property type="match status" value="1"/>
</dbReference>
<comment type="caution">
    <text evidence="7">The sequence shown here is derived from an EMBL/GenBank/DDBJ whole genome shotgun (WGS) entry which is preliminary data.</text>
</comment>
<feature type="domain" description="NAD-glutamate dehydrogenase catalytic" evidence="2">
    <location>
        <begin position="716"/>
        <end position="1212"/>
    </location>
</feature>
<dbReference type="GO" id="GO:0004069">
    <property type="term" value="F:L-aspartate:2-oxoglutarate aminotransferase activity"/>
    <property type="evidence" value="ECO:0007669"/>
    <property type="project" value="InterPro"/>
</dbReference>
<dbReference type="Pfam" id="PF21073">
    <property type="entry name" value="GDH_HM1"/>
    <property type="match status" value="1"/>
</dbReference>
<sequence>MDFATFLEKRLAELSPSFMDHGAGRLIRQYIAGIPVNDLARSDPELVFGAALGLFTFIRERKPGAPSLRVFDPDLDRHGWVSSHTVIEVVNDDMPFLVDSVAMELSRRNIGIHLLAHPVISVHRNSVGKLDDVLENGTGGVRESVMHIEVDRQLPETHAALAEHLLAVLAEVRLAVDDWRPMLECVSGAVAEFKAGTDTLADEEKTETLEFLHWLSDNHFTFLGYRWFDLGHDGSVSADVGGGLGVLRHTDALVFDDTVTLAAMPVELRAFLTRPDPVLVTKSARHSAVHRPVRMDIIGLKRFGPKGAVVGMHAFLGLFTSSAYTDRPAQIPLLRRKIRRVEDGTGFVASGHAAKALANILETYPRDELFQISEEALRDTAIGILHLQERQHVAVFLRKDEFERFISCLVFVPRDRYDTPLRLAITKLLEESFAGTLDAFYTQVADQPLARLHFIIRTTPGAVPHVDSLALEARIAEAARTWDEHLRGSLIQAHGEAAGLALARRWTQAFPASYRERHSALAAVADVDRIEAVLERGGIGLNLYRPVTAAAHQGRLKLYRAGTPVALSGVLPMLEAMGLVVIAELPHEIQSATEGADGVWIHDFEVESADGSALDVSERRDFFQDALAAVWRGEAESDGFNRLVLAAGLNWRAVMVLRAYAKYLRQTGATYSQTYMEQALCGNPAMAKALVDLFLACFDPDGKSGDAAQAEKHLLAGLEAVVSADDDRILRRFLNLIRSTLRTNFFQKADSGGPKPYFSFKLDSRMVDDLPAPRPMVEVFVYSPRVEAIHLRGGKVARGGIRWSDRREDFRTEILGLMKAQMVKNAVIVPVGAKGGFVVKKPPTTGGREAFLAEGIECYKTLMRGLLDITDNLAGEAVVPPPDTLRKDGDDPYLVVAADKGTATFSDIANSISLERGFWLGDAFASGGSQGYDHKKMGITARGAWVAVERHFREMGIDTRAQDFTAIAVGDMSGDVFGNGMLRSKHTKLVAAFNHAHIFLDPEPDAEKAFAERERLFTAVKAWPDYDVSTISDGGGIFPRTAKTIPLSPQVKARFGIEADALAPTELIRVLLKVPVDLLFFGGIGTYVKSSDETNAEVGDRANDSLRIDGRDIRARVVGEGANLGFTQLGRIEYAQAGAGGGGGRINTDAIDNSAGVDCSDHEVNIKILVNDLVGAGDLTPKQRDKLLVEMTDEVGALVLRDNYLQTQAISMMESQGADLLDSEARFMRLLEKAGRLDRGIEFLPNDEMLTDRAARKLGFTRPELAVLLAYGKIWLYEHILASDLPSDPFMAVDLAKYFPTALQKRFGNDIAKHRLRREIVATVVTNSIVNRVGGAFVAELMETTGHHPAQVARAYIVARDAFRLREVWTEIERLDGTVPAAAQTAMLAEANRLVERATLWVLRSMPSPFALGSGISELSPGVKALEEAVPDILPPDAAAAVAARIAQFVEQGVPESLARRVGNLIVLASAADILRIATRRGITISDAGRLYFAVGARFSLGWLRASAEKLSGRGHWLKLAAAAAMEDLYGHQRDITHAVAASQPGMAAEDAIRAWAEGNRAAVERAEALLAELRAASHIDLPMIMVAGRQLRTLTETTVAGGAETG</sequence>
<evidence type="ECO:0000256" key="1">
    <source>
        <dbReference type="ARBA" id="ARBA00023002"/>
    </source>
</evidence>
<dbReference type="SUPFAM" id="SSF53223">
    <property type="entry name" value="Aminoacid dehydrogenase-like, N-terminal domain"/>
    <property type="match status" value="1"/>
</dbReference>
<gene>
    <name evidence="7" type="ORF">CU669_00040</name>
</gene>
<dbReference type="PANTHER" id="PTHR43403">
    <property type="entry name" value="NAD-SPECIFIC GLUTAMATE DEHYDROGENASE"/>
    <property type="match status" value="1"/>
</dbReference>
<dbReference type="Pfam" id="PF21074">
    <property type="entry name" value="GDH_C"/>
    <property type="match status" value="1"/>
</dbReference>
<organism evidence="7 8">
    <name type="scientific">Paramagnetospirillum kuznetsovii</name>
    <dbReference type="NCBI Taxonomy" id="2053833"/>
    <lineage>
        <taxon>Bacteria</taxon>
        <taxon>Pseudomonadati</taxon>
        <taxon>Pseudomonadota</taxon>
        <taxon>Alphaproteobacteria</taxon>
        <taxon>Rhodospirillales</taxon>
        <taxon>Magnetospirillaceae</taxon>
        <taxon>Paramagnetospirillum</taxon>
    </lineage>
</organism>
<dbReference type="InterPro" id="IPR028971">
    <property type="entry name" value="NAD-GDH_cat"/>
</dbReference>
<feature type="domain" description="NAD-glutamate dehydrogenase N-terminal ACT1" evidence="4">
    <location>
        <begin position="27"/>
        <end position="165"/>
    </location>
</feature>
<proteinExistence type="predicted"/>
<feature type="domain" description="NAD-specific glutamate dehydrogenase C-terminal" evidence="3">
    <location>
        <begin position="1258"/>
        <end position="1593"/>
    </location>
</feature>
<evidence type="ECO:0000313" key="7">
    <source>
        <dbReference type="EMBL" id="RAU23534.1"/>
    </source>
</evidence>
<dbReference type="GO" id="GO:0006538">
    <property type="term" value="P:L-glutamate catabolic process"/>
    <property type="evidence" value="ECO:0007669"/>
    <property type="project" value="InterPro"/>
</dbReference>
<dbReference type="InterPro" id="IPR049056">
    <property type="entry name" value="NAD_Glu_DH_HM3"/>
</dbReference>
<dbReference type="PIRSF" id="PIRSF036761">
    <property type="entry name" value="GDH_Mll4104"/>
    <property type="match status" value="1"/>
</dbReference>
<evidence type="ECO:0000259" key="4">
    <source>
        <dbReference type="Pfam" id="PF21075"/>
    </source>
</evidence>
<dbReference type="PANTHER" id="PTHR43403:SF1">
    <property type="entry name" value="NAD-SPECIFIC GLUTAMATE DEHYDROGENASE"/>
    <property type="match status" value="1"/>
</dbReference>
<dbReference type="Pfam" id="PF21078">
    <property type="entry name" value="GDH_HM3"/>
    <property type="match status" value="1"/>
</dbReference>
<feature type="domain" description="NAD-glutamate dehydrogenase ACT2" evidence="5">
    <location>
        <begin position="395"/>
        <end position="483"/>
    </location>
</feature>
<accession>A0A364P2H6</accession>
<feature type="domain" description="NAD-glutamate dehydrogenase ACT3" evidence="6">
    <location>
        <begin position="539"/>
        <end position="617"/>
    </location>
</feature>
<name>A0A364P2H6_9PROT</name>
<dbReference type="InterPro" id="IPR036291">
    <property type="entry name" value="NAD(P)-bd_dom_sf"/>
</dbReference>
<dbReference type="InterPro" id="IPR024727">
    <property type="entry name" value="NAD_Glu_DH_N_ACT1"/>
</dbReference>
<dbReference type="EMBL" id="PGTO01000001">
    <property type="protein sequence ID" value="RAU23534.1"/>
    <property type="molecule type" value="Genomic_DNA"/>
</dbReference>
<dbReference type="InterPro" id="IPR046346">
    <property type="entry name" value="Aminoacid_DH-like_N_sf"/>
</dbReference>
<dbReference type="Pfam" id="PF21077">
    <property type="entry name" value="GDH_ACT3"/>
    <property type="match status" value="1"/>
</dbReference>
<protein>
    <submittedName>
        <fullName evidence="7">NAD-glutamate dehydrogenase</fullName>
    </submittedName>
</protein>
<reference evidence="7 8" key="1">
    <citation type="submission" date="2017-11" db="EMBL/GenBank/DDBJ databases">
        <title>Draft genome sequence of magnetotactic bacterium Magnetospirillum kuznetsovii LBB-42.</title>
        <authorList>
            <person name="Grouzdev D.S."/>
            <person name="Rysina M.S."/>
            <person name="Baslerov R.V."/>
            <person name="Koziaeva V."/>
        </authorList>
    </citation>
    <scope>NUCLEOTIDE SEQUENCE [LARGE SCALE GENOMIC DNA]</scope>
    <source>
        <strain evidence="7 8">LBB-42</strain>
    </source>
</reference>
<evidence type="ECO:0000259" key="2">
    <source>
        <dbReference type="Pfam" id="PF05088"/>
    </source>
</evidence>
<dbReference type="InterPro" id="IPR048381">
    <property type="entry name" value="GDH_C"/>
</dbReference>
<dbReference type="InterPro" id="IPR007780">
    <property type="entry name" value="NAD_Glu_DH_bac"/>
</dbReference>
<evidence type="ECO:0000313" key="8">
    <source>
        <dbReference type="Proteomes" id="UP000251075"/>
    </source>
</evidence>
<dbReference type="InterPro" id="IPR049062">
    <property type="entry name" value="NAD_Glu_DH_ACT2"/>
</dbReference>
<dbReference type="Pfam" id="PF05088">
    <property type="entry name" value="Bac_GDH_CD"/>
    <property type="match status" value="1"/>
</dbReference>
<evidence type="ECO:0000259" key="5">
    <source>
        <dbReference type="Pfam" id="PF21076"/>
    </source>
</evidence>
<dbReference type="Pfam" id="PF21079">
    <property type="entry name" value="GDH_HM2"/>
    <property type="match status" value="1"/>
</dbReference>